<gene>
    <name evidence="1" type="ordered locus">Daro_2735</name>
</gene>
<protein>
    <submittedName>
        <fullName evidence="1">Uncharacterized protein</fullName>
    </submittedName>
</protein>
<accession>Q47CG6</accession>
<reference evidence="1" key="1">
    <citation type="submission" date="2005-08" db="EMBL/GenBank/DDBJ databases">
        <title>Complete sequence of Dechloromonas aromatica RCB.</title>
        <authorList>
            <person name="Salinero K.K."/>
            <person name="Copeland A."/>
            <person name="Lucas S."/>
            <person name="Lapidus A."/>
            <person name="Barry K."/>
            <person name="Detter J.C."/>
            <person name="Glavina T."/>
            <person name="Hammon N."/>
            <person name="Israni S."/>
            <person name="Pitluck S."/>
            <person name="Di Bartolo G."/>
            <person name="Trong S."/>
            <person name="Schmutz J."/>
            <person name="Larimer F."/>
            <person name="Land M."/>
            <person name="Ivanova N."/>
            <person name="Richardson P."/>
        </authorList>
    </citation>
    <scope>NUCLEOTIDE SEQUENCE</scope>
    <source>
        <strain evidence="1">RCB</strain>
    </source>
</reference>
<proteinExistence type="predicted"/>
<dbReference type="AlphaFoldDB" id="Q47CG6"/>
<sequence length="508" mass="55547">MDSPLQLFRELLPFGQLSADQKSAAAVRGLLDTIAGLSPQETVAKLAASVLPSVNQQSNLHMRFKLLEDIRHETEQALPTMEASIAQAVLPLPLDATTAALHADNLLKGLAIAYGGIARSINKSQHHSGLSHLYHRSVQRAMAMIARRQLLAYRAYATPSATSWQTLHELYQMVRGPQSKPLNGETAPIEHEYLGALLFAYLEPSKFPRAELETINTCSRQLAAYATVGEVPPETGSSKTTDSCFLVHPDEGSPGYPLTRLPSGTSVFGSLLIDCTQVLAALDRNITRRPGKNVEPDLDAPPALLQCLRVAIGGKSARRFSRTRFRPRGDVVAGFNQVLSFLDGNAFSRRSVDASHRYDGRDFSSSEWSLIDESPDGFLLRFIKGEKSTLGSGDIVALQPRESSKIHVCLVRRISSSQVRLEVGLQLMSPQVSVVDVVTEEQPEQRAIFLHSLPAYGKFSGLIAAPGTYCQAQKIMIKLPGRSLHRQIGTCMEANEGLEFFALDLLPD</sequence>
<dbReference type="STRING" id="159087.Daro_2735"/>
<dbReference type="EMBL" id="CP000089">
    <property type="protein sequence ID" value="AAZ47465.1"/>
    <property type="molecule type" value="Genomic_DNA"/>
</dbReference>
<dbReference type="eggNOG" id="ENOG502Z85G">
    <property type="taxonomic scope" value="Bacteria"/>
</dbReference>
<dbReference type="KEGG" id="dar:Daro_2735"/>
<name>Q47CG6_DECAR</name>
<organism evidence="1">
    <name type="scientific">Dechloromonas aromatica (strain RCB)</name>
    <dbReference type="NCBI Taxonomy" id="159087"/>
    <lineage>
        <taxon>Bacteria</taxon>
        <taxon>Pseudomonadati</taxon>
        <taxon>Pseudomonadota</taxon>
        <taxon>Betaproteobacteria</taxon>
        <taxon>Rhodocyclales</taxon>
        <taxon>Azonexaceae</taxon>
        <taxon>Dechloromonas</taxon>
    </lineage>
</organism>
<dbReference type="OrthoDB" id="9177520at2"/>
<evidence type="ECO:0000313" key="1">
    <source>
        <dbReference type="EMBL" id="AAZ47465.1"/>
    </source>
</evidence>
<dbReference type="HOGENOM" id="CLU_540496_0_0_4"/>